<dbReference type="Proteomes" id="UP000533461">
    <property type="component" value="Unassembled WGS sequence"/>
</dbReference>
<protein>
    <submittedName>
        <fullName evidence="1">Uncharacterized protein</fullName>
    </submittedName>
</protein>
<comment type="caution">
    <text evidence="1">The sequence shown here is derived from an EMBL/GenBank/DDBJ whole genome shotgun (WGS) entry which is preliminary data.</text>
</comment>
<evidence type="ECO:0000313" key="2">
    <source>
        <dbReference type="Proteomes" id="UP000533461"/>
    </source>
</evidence>
<accession>A0A7W3C8L2</accession>
<dbReference type="EMBL" id="JABXRP010000001">
    <property type="protein sequence ID" value="MBA8076277.1"/>
    <property type="molecule type" value="Genomic_DNA"/>
</dbReference>
<reference evidence="1 2" key="1">
    <citation type="submission" date="2020-06" db="EMBL/GenBank/DDBJ databases">
        <title>REHAB project genomes.</title>
        <authorList>
            <person name="Shaw L.P."/>
        </authorList>
    </citation>
    <scope>NUCLEOTIDE SEQUENCE [LARGE SCALE GENOMIC DNA]</scope>
    <source>
        <strain evidence="1 2">RHBSTW-00074</strain>
    </source>
</reference>
<name>A0A7W3C8L2_ENTAS</name>
<dbReference type="AlphaFoldDB" id="A0A7W3C8L2"/>
<sequence length="160" mass="17666">MKTSPQLETSPVKELVRAGHELAAAMGADTPIIEIAKLVSRLATELDVQSAMVRQLTASSAITDIIVERLRQQSDEGWTPKNDDIYKPGTLSTAAACYAARAFSTPAYKATIPQAWPWSPDWWKPTNPRRDLVKAGALIAAEIERIDRPSVQMKEVQHED</sequence>
<evidence type="ECO:0000313" key="1">
    <source>
        <dbReference type="EMBL" id="MBA8076277.1"/>
    </source>
</evidence>
<proteinExistence type="predicted"/>
<gene>
    <name evidence="1" type="ORF">HV056_06840</name>
</gene>
<dbReference type="RefSeq" id="WP_060570704.1">
    <property type="nucleotide sequence ID" value="NZ_AP026886.1"/>
</dbReference>
<organism evidence="1 2">
    <name type="scientific">Enterobacter asburiae</name>
    <dbReference type="NCBI Taxonomy" id="61645"/>
    <lineage>
        <taxon>Bacteria</taxon>
        <taxon>Pseudomonadati</taxon>
        <taxon>Pseudomonadota</taxon>
        <taxon>Gammaproteobacteria</taxon>
        <taxon>Enterobacterales</taxon>
        <taxon>Enterobacteriaceae</taxon>
        <taxon>Enterobacter</taxon>
        <taxon>Enterobacter cloacae complex</taxon>
    </lineage>
</organism>